<evidence type="ECO:0000313" key="2">
    <source>
        <dbReference type="Proteomes" id="UP000280346"/>
    </source>
</evidence>
<name>A0A3S0UY45_9PROT</name>
<keyword evidence="2" id="KW-1185">Reference proteome</keyword>
<evidence type="ECO:0000313" key="1">
    <source>
        <dbReference type="EMBL" id="RUQ63271.1"/>
    </source>
</evidence>
<gene>
    <name evidence="1" type="ORF">EJ913_27785</name>
</gene>
<organism evidence="1 2">
    <name type="scientific">Azospirillum doebereinerae</name>
    <dbReference type="NCBI Taxonomy" id="92933"/>
    <lineage>
        <taxon>Bacteria</taxon>
        <taxon>Pseudomonadati</taxon>
        <taxon>Pseudomonadota</taxon>
        <taxon>Alphaproteobacteria</taxon>
        <taxon>Rhodospirillales</taxon>
        <taxon>Azospirillaceae</taxon>
        <taxon>Azospirillum</taxon>
    </lineage>
</organism>
<dbReference type="EMBL" id="RZIJ01000034">
    <property type="protein sequence ID" value="RUQ63271.1"/>
    <property type="molecule type" value="Genomic_DNA"/>
</dbReference>
<proteinExistence type="predicted"/>
<reference evidence="1 2" key="1">
    <citation type="submission" date="2018-12" db="EMBL/GenBank/DDBJ databases">
        <authorList>
            <person name="Yang Y."/>
        </authorList>
    </citation>
    <scope>NUCLEOTIDE SEQUENCE [LARGE SCALE GENOMIC DNA]</scope>
    <source>
        <strain evidence="1 2">GSF71</strain>
    </source>
</reference>
<comment type="caution">
    <text evidence="1">The sequence shown here is derived from an EMBL/GenBank/DDBJ whole genome shotgun (WGS) entry which is preliminary data.</text>
</comment>
<dbReference type="AlphaFoldDB" id="A0A3S0UY45"/>
<dbReference type="Proteomes" id="UP000280346">
    <property type="component" value="Unassembled WGS sequence"/>
</dbReference>
<sequence>MTEPPEKAGIPGLPPALETKLLDIPDEKFAEVVRLLERVRDHPDVRQTFATIRPRLIQTRPDRRPTLKRVLCMPFEDVLESPGGRGKVEQPLGRIERRTIEPVWRLVAERADQAAFEQLDHQVRETAPGNRNALLNIGRVLWPMAAGILHAAAAENGSLRGDAPLRRQVEEIAGLLDIGLIVEALKSDLSPKPVPALEEEHTDAIERAAQAAARQAPDTVYGLLRIAAARLATPADLLTVLPDLDLGRAKRDLPAILSRLGGLVVGHLEERIARPDGAGDAPPIPPEEAVVLAEQLLASVTATGAAMERRSDPAYRGRLDAVKRAVGAMVSGSVLKTAATGILSAVPAPPLAGPPVVDEPAQIAAEDHARALRRSAGLAEALGLQQPVDDTLKAMGNGLIEQAQALLDAYPRLMAHPDDADAAETNLYYVLRLLEMVAGPGKAESLRLAIMASTAGRYDD</sequence>
<dbReference type="RefSeq" id="WP_127004090.1">
    <property type="nucleotide sequence ID" value="NZ_JBNPXW010000011.1"/>
</dbReference>
<accession>A0A3S0UY45</accession>
<protein>
    <submittedName>
        <fullName evidence="1">Uncharacterized protein</fullName>
    </submittedName>
</protein>
<dbReference type="OrthoDB" id="7321797at2"/>